<evidence type="ECO:0000313" key="3">
    <source>
        <dbReference type="Proteomes" id="UP000699462"/>
    </source>
</evidence>
<keyword evidence="3" id="KW-1185">Reference proteome</keyword>
<accession>A0A8T0DNX4</accession>
<dbReference type="AlphaFoldDB" id="A0A8T0DNX4"/>
<proteinExistence type="predicted"/>
<feature type="transmembrane region" description="Helical" evidence="1">
    <location>
        <begin position="86"/>
        <end position="104"/>
    </location>
</feature>
<dbReference type="Proteomes" id="UP000699462">
    <property type="component" value="Unassembled WGS sequence"/>
</dbReference>
<dbReference type="EMBL" id="JTDF01001697">
    <property type="protein sequence ID" value="KAF8569665.1"/>
    <property type="molecule type" value="Genomic_DNA"/>
</dbReference>
<reference evidence="2 3" key="1">
    <citation type="submission" date="2019-07" db="EMBL/GenBank/DDBJ databases">
        <title>Annotation for the trematode Paragonimus westermani.</title>
        <authorList>
            <person name="Choi Y.-J."/>
        </authorList>
    </citation>
    <scope>NUCLEOTIDE SEQUENCE [LARGE SCALE GENOMIC DNA]</scope>
    <source>
        <strain evidence="2">180907_Pwestermani</strain>
    </source>
</reference>
<evidence type="ECO:0000256" key="1">
    <source>
        <dbReference type="SAM" id="Phobius"/>
    </source>
</evidence>
<sequence>MALSANYYLATGPGHVTEDLIVRNLIRIADELEDEWTTGNFTLGTMRPLATPCLFTAQSASLGQCNASVTQPVNRLPKQSIDKRPVMRLTLFIGFGVLCGLVVIRRALKRC</sequence>
<gene>
    <name evidence="2" type="ORF">P879_05151</name>
</gene>
<comment type="caution">
    <text evidence="2">The sequence shown here is derived from an EMBL/GenBank/DDBJ whole genome shotgun (WGS) entry which is preliminary data.</text>
</comment>
<evidence type="ECO:0000313" key="2">
    <source>
        <dbReference type="EMBL" id="KAF8569665.1"/>
    </source>
</evidence>
<organism evidence="2 3">
    <name type="scientific">Paragonimus westermani</name>
    <dbReference type="NCBI Taxonomy" id="34504"/>
    <lineage>
        <taxon>Eukaryota</taxon>
        <taxon>Metazoa</taxon>
        <taxon>Spiralia</taxon>
        <taxon>Lophotrochozoa</taxon>
        <taxon>Platyhelminthes</taxon>
        <taxon>Trematoda</taxon>
        <taxon>Digenea</taxon>
        <taxon>Plagiorchiida</taxon>
        <taxon>Troglotremata</taxon>
        <taxon>Troglotrematidae</taxon>
        <taxon>Paragonimus</taxon>
    </lineage>
</organism>
<name>A0A8T0DNX4_9TREM</name>
<protein>
    <submittedName>
        <fullName evidence="2">Uncharacterized protein</fullName>
    </submittedName>
</protein>
<keyword evidence="1" id="KW-0812">Transmembrane</keyword>
<keyword evidence="1" id="KW-1133">Transmembrane helix</keyword>
<keyword evidence="1" id="KW-0472">Membrane</keyword>
<dbReference type="OrthoDB" id="6243730at2759"/>